<dbReference type="Gene3D" id="1.25.40.1040">
    <property type="match status" value="2"/>
</dbReference>
<evidence type="ECO:0000313" key="7">
    <source>
        <dbReference type="EMBL" id="KAH3688753.1"/>
    </source>
</evidence>
<accession>A0A9P8QE44</accession>
<dbReference type="SMART" id="SM00386">
    <property type="entry name" value="HAT"/>
    <property type="match status" value="5"/>
</dbReference>
<feature type="domain" description="Suppressor of forked" evidence="6">
    <location>
        <begin position="36"/>
        <end position="620"/>
    </location>
</feature>
<dbReference type="InterPro" id="IPR045243">
    <property type="entry name" value="Rna14-like"/>
</dbReference>
<sequence>MSVTATPEVETPQPQASTIAAAPKRKAKRPQRLPTDHIGQLEDLLEDDPLNLKTWDLYLDAIRRKDKTEQVRETYETFLKQFPFVSKQWVNYIEYELERSEFEKAAELFKRSLIKVSGVALWRCYINYVRRKNNLITGGEEARRAIFKSFDAAIEKVGIDPDSDSLWNEYFEFIDSWKPVAHYDEQQKIDIKRNLFRKALRLPLKNLETLWANYTAFETELNAATSRKFISEMSGAYMNARSWLKEWSTITASIDRSFANYENKQELAHQFGVWMNWINWERANKLELDDEKLNLRVDYVFKQATQRIIFLPQLWFEYIAFMDDAKYYTNQNKFDTLAEGIAVNPLSFLLNFKLIEKLEIENNSALVEKKFQELIEKLEAIHQAKAGEAEEIKERLVKQEIARLNSFSNLGDDEDDDQDQEHDQSIKLNDQAKEILFSKSQELARINQELAKSARIITLTHCELMRSTNRLKGLAGTRLVFAEARKKKTTVTHHLFVENARMEDMNDSTKYAVRVFNLGMKPSWFGNDGEFIFKYLKFLIKTNDSINFNAIFEGTMNSDKFDKIEAKWLVAIFKLYLSYQGNFTINQNNLEKYEKKFFNKFPNYSKATLFADRYTANNDMLSLDDLELGDDSELEDNDNLVRRELLRSEIKPAGSVNRKRKLSNSSSSSGSEVHSFTKRQQFHQTQFNSVNSIDEGFGDEMEADGKDIVTDEIYNVLRMLPKAIYLSNTKNLVNPEKLVELLKSLR</sequence>
<dbReference type="InterPro" id="IPR008847">
    <property type="entry name" value="Suf"/>
</dbReference>
<evidence type="ECO:0000256" key="4">
    <source>
        <dbReference type="RuleBase" id="RU369035"/>
    </source>
</evidence>
<evidence type="ECO:0000256" key="1">
    <source>
        <dbReference type="ARBA" id="ARBA00022737"/>
    </source>
</evidence>
<dbReference type="EMBL" id="JAEUBG010000168">
    <property type="protein sequence ID" value="KAH3688753.1"/>
    <property type="molecule type" value="Genomic_DNA"/>
</dbReference>
<dbReference type="GO" id="GO:0003729">
    <property type="term" value="F:mRNA binding"/>
    <property type="evidence" value="ECO:0007669"/>
    <property type="project" value="TreeGrafter"/>
</dbReference>
<dbReference type="Proteomes" id="UP000774326">
    <property type="component" value="Unassembled WGS sequence"/>
</dbReference>
<keyword evidence="2 4" id="KW-0539">Nucleus</keyword>
<dbReference type="PANTHER" id="PTHR19980:SF0">
    <property type="entry name" value="CLEAVAGE STIMULATION FACTOR SUBUNIT 3"/>
    <property type="match status" value="1"/>
</dbReference>
<dbReference type="InterPro" id="IPR003107">
    <property type="entry name" value="HAT"/>
</dbReference>
<dbReference type="GO" id="GO:0180010">
    <property type="term" value="P:co-transcriptional mRNA 3'-end processing, cleavage and polyadenylation pathway"/>
    <property type="evidence" value="ECO:0007669"/>
    <property type="project" value="UniProtKB-UniRule"/>
</dbReference>
<comment type="subcellular location">
    <subcellularLocation>
        <location evidence="4">Nucleus</location>
    </subcellularLocation>
    <subcellularLocation>
        <location evidence="4">Cytoplasm</location>
    </subcellularLocation>
    <text evidence="4">Nucleus and/or cytoplasm.</text>
</comment>
<evidence type="ECO:0000313" key="8">
    <source>
        <dbReference type="Proteomes" id="UP000774326"/>
    </source>
</evidence>
<feature type="compositionally biased region" description="Low complexity" evidence="5">
    <location>
        <begin position="663"/>
        <end position="674"/>
    </location>
</feature>
<evidence type="ECO:0000256" key="2">
    <source>
        <dbReference type="ARBA" id="ARBA00023242"/>
    </source>
</evidence>
<proteinExistence type="predicted"/>
<keyword evidence="4" id="KW-0507">mRNA processing</keyword>
<name>A0A9P8QE44_WICPI</name>
<reference evidence="7" key="1">
    <citation type="journal article" date="2021" name="Open Biol.">
        <title>Shared evolutionary footprints suggest mitochondrial oxidative damage underlies multiple complex I losses in fungi.</title>
        <authorList>
            <person name="Schikora-Tamarit M.A."/>
            <person name="Marcet-Houben M."/>
            <person name="Nosek J."/>
            <person name="Gabaldon T."/>
        </authorList>
    </citation>
    <scope>NUCLEOTIDE SEQUENCE</scope>
    <source>
        <strain evidence="7">CBS2887</strain>
    </source>
</reference>
<dbReference type="AlphaFoldDB" id="A0A9P8QE44"/>
<dbReference type="GO" id="GO:0005634">
    <property type="term" value="C:nucleus"/>
    <property type="evidence" value="ECO:0007669"/>
    <property type="project" value="UniProtKB-SubCell"/>
</dbReference>
<dbReference type="PANTHER" id="PTHR19980">
    <property type="entry name" value="RNA CLEAVAGE STIMULATION FACTOR"/>
    <property type="match status" value="1"/>
</dbReference>
<dbReference type="SUPFAM" id="SSF48452">
    <property type="entry name" value="TPR-like"/>
    <property type="match status" value="2"/>
</dbReference>
<dbReference type="GO" id="GO:0005737">
    <property type="term" value="C:cytoplasm"/>
    <property type="evidence" value="ECO:0007669"/>
    <property type="project" value="UniProtKB-SubCell"/>
</dbReference>
<reference evidence="7" key="2">
    <citation type="submission" date="2021-01" db="EMBL/GenBank/DDBJ databases">
        <authorList>
            <person name="Schikora-Tamarit M.A."/>
        </authorList>
    </citation>
    <scope>NUCLEOTIDE SEQUENCE</scope>
    <source>
        <strain evidence="7">CBS2887</strain>
    </source>
</reference>
<dbReference type="Pfam" id="PF05843">
    <property type="entry name" value="Suf"/>
    <property type="match status" value="1"/>
</dbReference>
<comment type="function">
    <text evidence="4">Component of the cleavage factor IA (CFIA) complex, which is involved in the endonucleolytic cleavage during polyadenylation-dependent pre-mRNA 3'-end formation.</text>
</comment>
<comment type="caution">
    <text evidence="7">The sequence shown here is derived from an EMBL/GenBank/DDBJ whole genome shotgun (WGS) entry which is preliminary data.</text>
</comment>
<evidence type="ECO:0000256" key="3">
    <source>
        <dbReference type="ARBA" id="ARBA00026188"/>
    </source>
</evidence>
<dbReference type="InterPro" id="IPR011990">
    <property type="entry name" value="TPR-like_helical_dom_sf"/>
</dbReference>
<feature type="region of interest" description="Disordered" evidence="5">
    <location>
        <begin position="656"/>
        <end position="678"/>
    </location>
</feature>
<dbReference type="GO" id="GO:0032991">
    <property type="term" value="C:protein-containing complex"/>
    <property type="evidence" value="ECO:0007669"/>
    <property type="project" value="UniProtKB-ARBA"/>
</dbReference>
<evidence type="ECO:0000256" key="5">
    <source>
        <dbReference type="SAM" id="MobiDB-lite"/>
    </source>
</evidence>
<keyword evidence="1" id="KW-0677">Repeat</keyword>
<evidence type="ECO:0000259" key="6">
    <source>
        <dbReference type="Pfam" id="PF05843"/>
    </source>
</evidence>
<keyword evidence="8" id="KW-1185">Reference proteome</keyword>
<feature type="region of interest" description="Disordered" evidence="5">
    <location>
        <begin position="1"/>
        <end position="32"/>
    </location>
</feature>
<dbReference type="OrthoDB" id="26282at2759"/>
<protein>
    <recommendedName>
        <fullName evidence="3 4">mRNA 3'-end-processing protein RNA14</fullName>
    </recommendedName>
</protein>
<organism evidence="7 8">
    <name type="scientific">Wickerhamomyces pijperi</name>
    <name type="common">Yeast</name>
    <name type="synonym">Pichia pijperi</name>
    <dbReference type="NCBI Taxonomy" id="599730"/>
    <lineage>
        <taxon>Eukaryota</taxon>
        <taxon>Fungi</taxon>
        <taxon>Dikarya</taxon>
        <taxon>Ascomycota</taxon>
        <taxon>Saccharomycotina</taxon>
        <taxon>Saccharomycetes</taxon>
        <taxon>Phaffomycetales</taxon>
        <taxon>Wickerhamomycetaceae</taxon>
        <taxon>Wickerhamomyces</taxon>
    </lineage>
</organism>
<keyword evidence="4" id="KW-0963">Cytoplasm</keyword>
<gene>
    <name evidence="7" type="ORF">WICPIJ_000260</name>
</gene>